<dbReference type="Proteomes" id="UP000014158">
    <property type="component" value="Unassembled WGS sequence"/>
</dbReference>
<gene>
    <name evidence="3" type="ORF">I590_03008</name>
    <name evidence="2" type="ORF">UAK_03065</name>
</gene>
<dbReference type="RefSeq" id="WP_010746265.1">
    <property type="nucleotide sequence ID" value="NZ_ASWF01000003.1"/>
</dbReference>
<dbReference type="EMBL" id="AJAL01000015">
    <property type="protein sequence ID" value="EOH76216.1"/>
    <property type="molecule type" value="Genomic_DNA"/>
</dbReference>
<evidence type="ECO:0000313" key="2">
    <source>
        <dbReference type="EMBL" id="EOH76216.1"/>
    </source>
</evidence>
<evidence type="ECO:0000259" key="1">
    <source>
        <dbReference type="Pfam" id="PF10651"/>
    </source>
</evidence>
<name>R2R6D7_9ENTE</name>
<organism evidence="2 4">
    <name type="scientific">Enterococcus raffinosus ATCC 49464</name>
    <dbReference type="NCBI Taxonomy" id="1158602"/>
    <lineage>
        <taxon>Bacteria</taxon>
        <taxon>Bacillati</taxon>
        <taxon>Bacillota</taxon>
        <taxon>Bacilli</taxon>
        <taxon>Lactobacillales</taxon>
        <taxon>Enterococcaceae</taxon>
        <taxon>Enterococcus</taxon>
    </lineage>
</organism>
<dbReference type="PATRIC" id="fig|1158602.3.peg.3064"/>
<accession>R2R6D7</accession>
<feature type="domain" description="BppU N-terminal" evidence="1">
    <location>
        <begin position="15"/>
        <end position="145"/>
    </location>
</feature>
<reference evidence="2 4" key="1">
    <citation type="submission" date="2013-02" db="EMBL/GenBank/DDBJ databases">
        <title>The Genome Sequence of Enterococcus raffinosus ATCC_49464.</title>
        <authorList>
            <consortium name="The Broad Institute Genome Sequencing Platform"/>
            <consortium name="The Broad Institute Genome Sequencing Center for Infectious Disease"/>
            <person name="Earl A.M."/>
            <person name="Gilmore M.S."/>
            <person name="Lebreton F."/>
            <person name="Walker B."/>
            <person name="Young S.K."/>
            <person name="Zeng Q."/>
            <person name="Gargeya S."/>
            <person name="Fitzgerald M."/>
            <person name="Haas B."/>
            <person name="Abouelleil A."/>
            <person name="Alvarado L."/>
            <person name="Arachchi H.M."/>
            <person name="Berlin A.M."/>
            <person name="Chapman S.B."/>
            <person name="Dewar J."/>
            <person name="Goldberg J."/>
            <person name="Griggs A."/>
            <person name="Gujja S."/>
            <person name="Hansen M."/>
            <person name="Howarth C."/>
            <person name="Imamovic A."/>
            <person name="Larimer J."/>
            <person name="McCowan C."/>
            <person name="Murphy C."/>
            <person name="Neiman D."/>
            <person name="Pearson M."/>
            <person name="Priest M."/>
            <person name="Roberts A."/>
            <person name="Saif S."/>
            <person name="Shea T."/>
            <person name="Sisk P."/>
            <person name="Sykes S."/>
            <person name="Wortman J."/>
            <person name="Nusbaum C."/>
            <person name="Birren B."/>
        </authorList>
    </citation>
    <scope>NUCLEOTIDE SEQUENCE [LARGE SCALE GENOMIC DNA]</scope>
    <source>
        <strain evidence="2 4">ATCC 49464</strain>
    </source>
</reference>
<dbReference type="HOGENOM" id="CLU_014879_0_0_9"/>
<evidence type="ECO:0000313" key="3">
    <source>
        <dbReference type="EMBL" id="EOT76183.1"/>
    </source>
</evidence>
<dbReference type="Gene3D" id="2.60.40.3350">
    <property type="match status" value="1"/>
</dbReference>
<reference evidence="3 5" key="2">
    <citation type="submission" date="2013-03" db="EMBL/GenBank/DDBJ databases">
        <title>The Genome Sequence of Enterococcus raffinosus ATCC_49464 (PacBio/Illumina hybrid assembly).</title>
        <authorList>
            <consortium name="The Broad Institute Genomics Platform"/>
            <consortium name="The Broad Institute Genome Sequencing Center for Infectious Disease"/>
            <person name="Earl A."/>
            <person name="Russ C."/>
            <person name="Gilmore M."/>
            <person name="Surin D."/>
            <person name="Walker B."/>
            <person name="Young S."/>
            <person name="Zeng Q."/>
            <person name="Gargeya S."/>
            <person name="Fitzgerald M."/>
            <person name="Haas B."/>
            <person name="Abouelleil A."/>
            <person name="Allen A.W."/>
            <person name="Alvarado L."/>
            <person name="Arachchi H.M."/>
            <person name="Berlin A.M."/>
            <person name="Chapman S.B."/>
            <person name="Gainer-Dewar J."/>
            <person name="Goldberg J."/>
            <person name="Griggs A."/>
            <person name="Gujja S."/>
            <person name="Hansen M."/>
            <person name="Howarth C."/>
            <person name="Imamovic A."/>
            <person name="Ireland A."/>
            <person name="Larimer J."/>
            <person name="McCowan C."/>
            <person name="Murphy C."/>
            <person name="Pearson M."/>
            <person name="Poon T.W."/>
            <person name="Priest M."/>
            <person name="Roberts A."/>
            <person name="Saif S."/>
            <person name="Shea T."/>
            <person name="Sisk P."/>
            <person name="Sykes S."/>
            <person name="Wortman J."/>
            <person name="Nusbaum C."/>
            <person name="Birren B."/>
        </authorList>
    </citation>
    <scope>NUCLEOTIDE SEQUENCE [LARGE SCALE GENOMIC DNA]</scope>
    <source>
        <strain evidence="3 5">ATCC 49464</strain>
    </source>
</reference>
<evidence type="ECO:0000313" key="4">
    <source>
        <dbReference type="Proteomes" id="UP000013877"/>
    </source>
</evidence>
<evidence type="ECO:0000313" key="5">
    <source>
        <dbReference type="Proteomes" id="UP000014158"/>
    </source>
</evidence>
<dbReference type="AlphaFoldDB" id="R2R6D7"/>
<dbReference type="Pfam" id="PF10651">
    <property type="entry name" value="BppU_N"/>
    <property type="match status" value="1"/>
</dbReference>
<dbReference type="EMBL" id="ASWF01000003">
    <property type="protein sequence ID" value="EOT76183.1"/>
    <property type="molecule type" value="Genomic_DNA"/>
</dbReference>
<sequence>MSNIKLILTENKATPYRKQRVVGRLGDGGLTTIDVELLQSDGKTPYAVFSNHELIFVGTNAKGEYTDGVPEILDGQKGIIRYTFTKENFSVLKEFKRAYFQLTDAEGSRVTFQDFTVDVLNNSDIDQGQVTLYVRLLDQLLADFEKRFGNQSVDFEERFKVFLQAKDLQYQNIYQMYNDLVIKLDKLSKDAKSLQEVQAEILKSIEEHDVFTKQESSANVIDQIGGAESTILKKELLVNGTEGMASRFVKDLPYTNIILNGDFKNGITNWSYHQPAGNLSEFVDDVVHAKSNNGTVTGVFQPSDQRLKYGYSTKANEKFFFYALAKGTGTIQLGFDKKRGSATLTQNYTWVGVESTGTTDNEVMTFYTTGEMWIKAIVVSKTEIMNIESFYPAAEDVGVVHGQPNLQNGTSSTLSEVTFIQTQYKETNLVVSNLFKPNDLVTYADHIDNTAGTADVFAQLAFKKSDNTYVSFNGSSVLKGSIGRSMVQVTVLEEYTNIYVKPLVKSNSTISTTVRYGEEKLIKGSLEAMDEWTPSQADSGLTPINGGMVPFNEKDYEDLLSDDGIVRAETKIVGRGAEIETPFKIIEVFANRYPDIFGKTTTDAEKITRFKSIQKGVTIKSTLRGSGANASKNGQLYLKYTDGTSEFLVNNQTSEFVEISKTLTATQLDQLSSTGVLTVYATTKRNGTNDAGAISDGVTSALLEVKDLRLIVEIEANGKTIIESIIAANHIENIATEEEAEAGENNEKTMTPLRVFQAIAKWTKDKFVSRTENETVLGVKNFANGLQVGGNNVLTQNGEIRFVTNSTNNSSLESGSIVFKRYGDDVDIYANFQVRASGDLTRDMNIVAESIVDDIFEPGENFSFFVGNETAQAVVKFVGKGIKAHSTLTKGIWYVGTASYKAKNKL</sequence>
<dbReference type="eggNOG" id="COG0584">
    <property type="taxonomic scope" value="Bacteria"/>
</dbReference>
<dbReference type="Proteomes" id="UP000013877">
    <property type="component" value="Unassembled WGS sequence"/>
</dbReference>
<protein>
    <recommendedName>
        <fullName evidence="1">BppU N-terminal domain-containing protein</fullName>
    </recommendedName>
</protein>
<proteinExistence type="predicted"/>
<comment type="caution">
    <text evidence="2">The sequence shown here is derived from an EMBL/GenBank/DDBJ whole genome shotgun (WGS) entry which is preliminary data.</text>
</comment>
<dbReference type="InterPro" id="IPR018913">
    <property type="entry name" value="BppU_N"/>
</dbReference>
<keyword evidence="5" id="KW-1185">Reference proteome</keyword>